<name>A0ABW2W9U3_9ACTN</name>
<dbReference type="Gene3D" id="3.90.79.10">
    <property type="entry name" value="Nucleoside Triphosphate Pyrophosphohydrolase"/>
    <property type="match status" value="1"/>
</dbReference>
<feature type="compositionally biased region" description="Pro residues" evidence="2">
    <location>
        <begin position="1"/>
        <end position="31"/>
    </location>
</feature>
<evidence type="ECO:0000313" key="4">
    <source>
        <dbReference type="EMBL" id="MFD0315901.1"/>
    </source>
</evidence>
<feature type="domain" description="Nudix hydrolase" evidence="3">
    <location>
        <begin position="32"/>
        <end position="161"/>
    </location>
</feature>
<dbReference type="InterPro" id="IPR015797">
    <property type="entry name" value="NUDIX_hydrolase-like_dom_sf"/>
</dbReference>
<keyword evidence="5" id="KW-1185">Reference proteome</keyword>
<dbReference type="InterPro" id="IPR051325">
    <property type="entry name" value="Nudix_hydrolase_domain"/>
</dbReference>
<dbReference type="SUPFAM" id="SSF55811">
    <property type="entry name" value="Nudix"/>
    <property type="match status" value="1"/>
</dbReference>
<proteinExistence type="predicted"/>
<dbReference type="RefSeq" id="WP_381609778.1">
    <property type="nucleotide sequence ID" value="NZ_JBHTEB010000001.1"/>
</dbReference>
<dbReference type="CDD" id="cd03673">
    <property type="entry name" value="NUDIX_Ap6A_hydrolase"/>
    <property type="match status" value="1"/>
</dbReference>
<dbReference type="PANTHER" id="PTHR21340">
    <property type="entry name" value="DIADENOSINE 5,5-P1,P4-TETRAPHOSPHATE PYROPHOSPHOHYDROLASE MUTT"/>
    <property type="match status" value="1"/>
</dbReference>
<evidence type="ECO:0000256" key="1">
    <source>
        <dbReference type="ARBA" id="ARBA00022801"/>
    </source>
</evidence>
<gene>
    <name evidence="4" type="ORF">ACFQZ6_17015</name>
</gene>
<dbReference type="InterPro" id="IPR000086">
    <property type="entry name" value="NUDIX_hydrolase_dom"/>
</dbReference>
<dbReference type="PROSITE" id="PS00893">
    <property type="entry name" value="NUDIX_BOX"/>
    <property type="match status" value="1"/>
</dbReference>
<dbReference type="InterPro" id="IPR020084">
    <property type="entry name" value="NUDIX_hydrolase_CS"/>
</dbReference>
<accession>A0ABW2W9U3</accession>
<protein>
    <submittedName>
        <fullName evidence="4">NUDIX hydrolase</fullName>
        <ecNumber evidence="4">3.6.-.-</ecNumber>
    </submittedName>
</protein>
<dbReference type="Proteomes" id="UP001597023">
    <property type="component" value="Unassembled WGS sequence"/>
</dbReference>
<reference evidence="5" key="1">
    <citation type="journal article" date="2019" name="Int. J. Syst. Evol. Microbiol.">
        <title>The Global Catalogue of Microorganisms (GCM) 10K type strain sequencing project: providing services to taxonomists for standard genome sequencing and annotation.</title>
        <authorList>
            <consortium name="The Broad Institute Genomics Platform"/>
            <consortium name="The Broad Institute Genome Sequencing Center for Infectious Disease"/>
            <person name="Wu L."/>
            <person name="Ma J."/>
        </authorList>
    </citation>
    <scope>NUCLEOTIDE SEQUENCE [LARGE SCALE GENOMIC DNA]</scope>
    <source>
        <strain evidence="5">CGMCC 4.7400</strain>
    </source>
</reference>
<evidence type="ECO:0000256" key="2">
    <source>
        <dbReference type="SAM" id="MobiDB-lite"/>
    </source>
</evidence>
<evidence type="ECO:0000313" key="5">
    <source>
        <dbReference type="Proteomes" id="UP001597023"/>
    </source>
</evidence>
<evidence type="ECO:0000259" key="3">
    <source>
        <dbReference type="PROSITE" id="PS51462"/>
    </source>
</evidence>
<feature type="region of interest" description="Disordered" evidence="2">
    <location>
        <begin position="1"/>
        <end position="37"/>
    </location>
</feature>
<dbReference type="GO" id="GO:0016787">
    <property type="term" value="F:hydrolase activity"/>
    <property type="evidence" value="ECO:0007669"/>
    <property type="project" value="UniProtKB-KW"/>
</dbReference>
<dbReference type="Pfam" id="PF00293">
    <property type="entry name" value="NUDIX"/>
    <property type="match status" value="1"/>
</dbReference>
<dbReference type="EMBL" id="JBHTEB010000001">
    <property type="protein sequence ID" value="MFD0315901.1"/>
    <property type="molecule type" value="Genomic_DNA"/>
</dbReference>
<organism evidence="4 5">
    <name type="scientific">Streptomyces flavalbus</name>
    <dbReference type="NCBI Taxonomy" id="2665155"/>
    <lineage>
        <taxon>Bacteria</taxon>
        <taxon>Bacillati</taxon>
        <taxon>Actinomycetota</taxon>
        <taxon>Actinomycetes</taxon>
        <taxon>Kitasatosporales</taxon>
        <taxon>Streptomycetaceae</taxon>
        <taxon>Streptomyces</taxon>
    </lineage>
</organism>
<sequence length="172" mass="19229">MTSPPDPPTPQPTPTPTTTPQPTPTPTPQPSSPLQAAGCVLWRHSPLHPAELEICLVHRPKYDDWSHPKGKLKPEEDHLPAALREVAEETGYDATPGRELATHHYLVDGHPKEVRYWAAEARTGTFTPSHEVDRILWLPLEEARTRLTQPRDRTLLDDLLTSLNTRSTPSTP</sequence>
<comment type="caution">
    <text evidence="4">The sequence shown here is derived from an EMBL/GenBank/DDBJ whole genome shotgun (WGS) entry which is preliminary data.</text>
</comment>
<keyword evidence="1 4" id="KW-0378">Hydrolase</keyword>
<dbReference type="PROSITE" id="PS51462">
    <property type="entry name" value="NUDIX"/>
    <property type="match status" value="1"/>
</dbReference>
<dbReference type="PANTHER" id="PTHR21340:SF0">
    <property type="entry name" value="BIS(5'-NUCLEOSYL)-TETRAPHOSPHATASE [ASYMMETRICAL]"/>
    <property type="match status" value="1"/>
</dbReference>
<dbReference type="EC" id="3.6.-.-" evidence="4"/>